<feature type="region of interest" description="Disordered" evidence="1">
    <location>
        <begin position="246"/>
        <end position="281"/>
    </location>
</feature>
<dbReference type="InterPro" id="IPR057678">
    <property type="entry name" value="DUF7918"/>
</dbReference>
<organism evidence="3 4">
    <name type="scientific">Paramarasmius palmivorus</name>
    <dbReference type="NCBI Taxonomy" id="297713"/>
    <lineage>
        <taxon>Eukaryota</taxon>
        <taxon>Fungi</taxon>
        <taxon>Dikarya</taxon>
        <taxon>Basidiomycota</taxon>
        <taxon>Agaricomycotina</taxon>
        <taxon>Agaricomycetes</taxon>
        <taxon>Agaricomycetidae</taxon>
        <taxon>Agaricales</taxon>
        <taxon>Marasmiineae</taxon>
        <taxon>Marasmiaceae</taxon>
        <taxon>Paramarasmius</taxon>
    </lineage>
</organism>
<proteinExistence type="predicted"/>
<feature type="domain" description="DUF7918" evidence="2">
    <location>
        <begin position="11"/>
        <end position="205"/>
    </location>
</feature>
<dbReference type="PANTHER" id="PTHR36223:SF1">
    <property type="entry name" value="TRANSCRIPTION ELONGATION FACTOR EAF N-TERMINAL DOMAIN-CONTAINING PROTEIN"/>
    <property type="match status" value="1"/>
</dbReference>
<comment type="caution">
    <text evidence="3">The sequence shown here is derived from an EMBL/GenBank/DDBJ whole genome shotgun (WGS) entry which is preliminary data.</text>
</comment>
<feature type="region of interest" description="Disordered" evidence="1">
    <location>
        <begin position="204"/>
        <end position="232"/>
    </location>
</feature>
<feature type="compositionally biased region" description="Basic and acidic residues" evidence="1">
    <location>
        <begin position="265"/>
        <end position="281"/>
    </location>
</feature>
<dbReference type="PANTHER" id="PTHR36223">
    <property type="entry name" value="BETA-LACTAMASE-TYPE TRANSPEPTIDASE FOLD DOMAIN CONTAINING PROTEIN"/>
    <property type="match status" value="1"/>
</dbReference>
<dbReference type="EMBL" id="JAYKXP010000070">
    <property type="protein sequence ID" value="KAK7031205.1"/>
    <property type="molecule type" value="Genomic_DNA"/>
</dbReference>
<keyword evidence="4" id="KW-1185">Reference proteome</keyword>
<evidence type="ECO:0000313" key="4">
    <source>
        <dbReference type="Proteomes" id="UP001383192"/>
    </source>
</evidence>
<dbReference type="AlphaFoldDB" id="A0AAW0BWE8"/>
<name>A0AAW0BWE8_9AGAR</name>
<accession>A0AAW0BWE8</accession>
<reference evidence="3 4" key="1">
    <citation type="submission" date="2024-01" db="EMBL/GenBank/DDBJ databases">
        <title>A draft genome for a cacao thread blight-causing isolate of Paramarasmius palmivorus.</title>
        <authorList>
            <person name="Baruah I.K."/>
            <person name="Bukari Y."/>
            <person name="Amoako-Attah I."/>
            <person name="Meinhardt L.W."/>
            <person name="Bailey B.A."/>
            <person name="Cohen S.P."/>
        </authorList>
    </citation>
    <scope>NUCLEOTIDE SEQUENCE [LARGE SCALE GENOMIC DNA]</scope>
    <source>
        <strain evidence="3 4">GH-12</strain>
    </source>
</reference>
<evidence type="ECO:0000256" key="1">
    <source>
        <dbReference type="SAM" id="MobiDB-lite"/>
    </source>
</evidence>
<dbReference type="Pfam" id="PF25534">
    <property type="entry name" value="DUF7918"/>
    <property type="match status" value="1"/>
</dbReference>
<evidence type="ECO:0000259" key="2">
    <source>
        <dbReference type="Pfam" id="PF25534"/>
    </source>
</evidence>
<protein>
    <recommendedName>
        <fullName evidence="2">DUF7918 domain-containing protein</fullName>
    </recommendedName>
</protein>
<evidence type="ECO:0000313" key="3">
    <source>
        <dbReference type="EMBL" id="KAK7031205.1"/>
    </source>
</evidence>
<gene>
    <name evidence="3" type="ORF">VNI00_013621</name>
</gene>
<dbReference type="Proteomes" id="UP001383192">
    <property type="component" value="Unassembled WGS sequence"/>
</dbReference>
<sequence>MLTINGFSSWIKIDGAKAQVYDVDADLESNQISCWVASEAGKAYEVEFEDKCHKDPVIGTLYVDGNDCGGWIIDQKKALNESALRTFDGILTSATTIAPFKFSTLDTTDEDLNTVDNPNVGEIKVVIARGEITGESSARDKPAPKPGVFHETSKKGFHHQTSFGEAITIPETYITDFEEIGEPVATFMFKYRPLAILQANGIAPKPVSVPTNEHGRKRRTSSTLDDEETKPIVIDLDDDSAEEAERLQELQKQMDTIRAKQQNRKKGESSRKKAKMEERDVKPEILKGVTIDLTLDDD</sequence>